<organism evidence="1 2">
    <name type="scientific">Zarea fungicola</name>
    <dbReference type="NCBI Taxonomy" id="93591"/>
    <lineage>
        <taxon>Eukaryota</taxon>
        <taxon>Fungi</taxon>
        <taxon>Dikarya</taxon>
        <taxon>Ascomycota</taxon>
        <taxon>Pezizomycotina</taxon>
        <taxon>Sordariomycetes</taxon>
        <taxon>Hypocreomycetidae</taxon>
        <taxon>Hypocreales</taxon>
        <taxon>Cordycipitaceae</taxon>
        <taxon>Zarea</taxon>
    </lineage>
</organism>
<sequence length="295" mass="32075">MAPFQRLIRFLAQDSQIYYGSPIMASHTSDIALAKTAHIITGDIFSSYTITTRVAQIVRLLSPIAPSQIRTVRCLGLNYARHAHEAAMAIPKYPVLFHKPVTSISGPFDSIPVPAAAQEQDDDGQVSLDYECELVIVIGKEAKDVSEADALSHILGYCVGNDVSQRLWQLQRGGGQWSLGKCFDGWGPIGPGLVSPELISDPQTLTISTRVNEVEVQRSNTADMIFDVAKTISFLSRGTTLLPGDVIFTGTPEGVAMGRRPQPWLKHGDVIRVELEGVGSCTNRVEFANDGNARL</sequence>
<proteinExistence type="predicted"/>
<accession>A0ACC1NS88</accession>
<keyword evidence="2" id="KW-1185">Reference proteome</keyword>
<evidence type="ECO:0000313" key="1">
    <source>
        <dbReference type="EMBL" id="KAJ2981805.1"/>
    </source>
</evidence>
<dbReference type="EMBL" id="JANJQO010000110">
    <property type="protein sequence ID" value="KAJ2981805.1"/>
    <property type="molecule type" value="Genomic_DNA"/>
</dbReference>
<comment type="caution">
    <text evidence="1">The sequence shown here is derived from an EMBL/GenBank/DDBJ whole genome shotgun (WGS) entry which is preliminary data.</text>
</comment>
<gene>
    <name evidence="1" type="ORF">NQ176_g1804</name>
</gene>
<protein>
    <submittedName>
        <fullName evidence="1">Uncharacterized protein</fullName>
    </submittedName>
</protein>
<reference evidence="1" key="1">
    <citation type="submission" date="2022-08" db="EMBL/GenBank/DDBJ databases">
        <title>Genome Sequence of Lecanicillium fungicola.</title>
        <authorList>
            <person name="Buettner E."/>
        </authorList>
    </citation>
    <scope>NUCLEOTIDE SEQUENCE</scope>
    <source>
        <strain evidence="1">Babe33</strain>
    </source>
</reference>
<dbReference type="Proteomes" id="UP001143910">
    <property type="component" value="Unassembled WGS sequence"/>
</dbReference>
<name>A0ACC1NS88_9HYPO</name>
<evidence type="ECO:0000313" key="2">
    <source>
        <dbReference type="Proteomes" id="UP001143910"/>
    </source>
</evidence>